<name>A0A223AR52_9FIRM</name>
<evidence type="ECO:0008006" key="3">
    <source>
        <dbReference type="Google" id="ProtNLM"/>
    </source>
</evidence>
<dbReference type="AlphaFoldDB" id="A0A223AR52"/>
<dbReference type="Proteomes" id="UP000214689">
    <property type="component" value="Chromosome"/>
</dbReference>
<dbReference type="RefSeq" id="WP_094233637.1">
    <property type="nucleotide sequence ID" value="NZ_CP016199.1"/>
</dbReference>
<evidence type="ECO:0000313" key="2">
    <source>
        <dbReference type="Proteomes" id="UP000214689"/>
    </source>
</evidence>
<organism evidence="1 2">
    <name type="scientific">Mogibacterium pumilum</name>
    <dbReference type="NCBI Taxonomy" id="86332"/>
    <lineage>
        <taxon>Bacteria</taxon>
        <taxon>Bacillati</taxon>
        <taxon>Bacillota</taxon>
        <taxon>Clostridia</taxon>
        <taxon>Peptostreptococcales</taxon>
        <taxon>Anaerovoracaceae</taxon>
        <taxon>Mogibacterium</taxon>
    </lineage>
</organism>
<proteinExistence type="predicted"/>
<keyword evidence="2" id="KW-1185">Reference proteome</keyword>
<protein>
    <recommendedName>
        <fullName evidence="3">P22 coat protein</fullName>
    </recommendedName>
</protein>
<gene>
    <name evidence="1" type="ORF">AXF17_02290</name>
</gene>
<evidence type="ECO:0000313" key="1">
    <source>
        <dbReference type="EMBL" id="ASS37409.1"/>
    </source>
</evidence>
<sequence>MPNNFLEVKNIARQTLPRLVNNLVFPNLVHRDFSNDFVPGLGTKIQVKKPVKLIAEEFNESQGVKPQGIEEESVEVKLDKLATVDVEFSAIQRATNVDDLNRLFLEPAAVALAEKINNDGLDLYKFIPTAVGKAGTTPTELTDLANVRKQLNKQLVPVAGRVGVWDAEADAAFSTVPAIVNAEKSGSTSALREGSIGRVMGLDNYMSQAVRKHTAGTLKVTSGNITVKTQVVKSNEVVLTGTGLTGTLVKGDIITIVGKQYAVTEDVSVSGTDIRVSVAPEITANAGVQAEVLKSHTANLAFNPMAFAYVTRPLQAPAGVESYVTSYNGISLRVVRGYDMTKKKEMLSMDVLYGYTAIYPELATRVLG</sequence>
<dbReference type="OrthoDB" id="1867599at2"/>
<dbReference type="EMBL" id="CP016199">
    <property type="protein sequence ID" value="ASS37409.1"/>
    <property type="molecule type" value="Genomic_DNA"/>
</dbReference>
<accession>A0A223AR52</accession>
<reference evidence="2" key="1">
    <citation type="submission" date="2016-05" db="EMBL/GenBank/DDBJ databases">
        <authorList>
            <person name="Holder M.E."/>
            <person name="Ajami N.J."/>
            <person name="Petrosino J.F."/>
        </authorList>
    </citation>
    <scope>NUCLEOTIDE SEQUENCE [LARGE SCALE GENOMIC DNA]</scope>
    <source>
        <strain evidence="2">ATCC 700696</strain>
    </source>
</reference>